<dbReference type="EMBL" id="OC976913">
    <property type="protein sequence ID" value="CAD7668813.1"/>
    <property type="molecule type" value="Genomic_DNA"/>
</dbReference>
<dbReference type="PANTHER" id="PTHR43977">
    <property type="entry name" value="STRUCTURAL MAINTENANCE OF CHROMOSOMES PROTEIN 3"/>
    <property type="match status" value="1"/>
</dbReference>
<feature type="non-terminal residue" evidence="3">
    <location>
        <position position="125"/>
    </location>
</feature>
<evidence type="ECO:0000313" key="3">
    <source>
        <dbReference type="EMBL" id="CAD7668813.1"/>
    </source>
</evidence>
<feature type="compositionally biased region" description="Polar residues" evidence="1">
    <location>
        <begin position="50"/>
        <end position="60"/>
    </location>
</feature>
<organism evidence="3">
    <name type="scientific">Oppiella nova</name>
    <dbReference type="NCBI Taxonomy" id="334625"/>
    <lineage>
        <taxon>Eukaryota</taxon>
        <taxon>Metazoa</taxon>
        <taxon>Ecdysozoa</taxon>
        <taxon>Arthropoda</taxon>
        <taxon>Chelicerata</taxon>
        <taxon>Arachnida</taxon>
        <taxon>Acari</taxon>
        <taxon>Acariformes</taxon>
        <taxon>Sarcoptiformes</taxon>
        <taxon>Oribatida</taxon>
        <taxon>Brachypylina</taxon>
        <taxon>Oppioidea</taxon>
        <taxon>Oppiidae</taxon>
        <taxon>Oppiella</taxon>
    </lineage>
</organism>
<dbReference type="EMBL" id="OC976894">
    <property type="protein sequence ID" value="CAD7668812.1"/>
    <property type="molecule type" value="Genomic_DNA"/>
</dbReference>
<evidence type="ECO:0000256" key="1">
    <source>
        <dbReference type="SAM" id="MobiDB-lite"/>
    </source>
</evidence>
<feature type="region of interest" description="Disordered" evidence="1">
    <location>
        <begin position="50"/>
        <end position="72"/>
    </location>
</feature>
<dbReference type="EMBL" id="CAJPVJ010062069">
    <property type="protein sequence ID" value="CAG2184261.1"/>
    <property type="molecule type" value="Genomic_DNA"/>
</dbReference>
<sequence length="125" mass="15001">QNELKSLRRNIADKRVQIDRLRDDLKKDAKRKEELEAKIDELTKELENNRSSIDNQNKTFYETKKKKDSLQNERNDLWRQENSIQQNHNMLIEEKAKKDQLLRSMVGKTILNGRDSVRKVLQLLR</sequence>
<dbReference type="Proteomes" id="UP000728032">
    <property type="component" value="Unassembled WGS sequence"/>
</dbReference>
<accession>A0A7R9R3E0</accession>
<dbReference type="OrthoDB" id="431497at2759"/>
<feature type="non-terminal residue" evidence="3">
    <location>
        <position position="1"/>
    </location>
</feature>
<keyword evidence="4" id="KW-1185">Reference proteome</keyword>
<evidence type="ECO:0000313" key="4">
    <source>
        <dbReference type="Proteomes" id="UP000728032"/>
    </source>
</evidence>
<dbReference type="AlphaFoldDB" id="A0A7R9R3E0"/>
<name>A0A7R9R3E0_9ACAR</name>
<reference evidence="3" key="1">
    <citation type="submission" date="2020-11" db="EMBL/GenBank/DDBJ databases">
        <authorList>
            <person name="Tran Van P."/>
        </authorList>
    </citation>
    <scope>NUCLEOTIDE SEQUENCE</scope>
</reference>
<gene>
    <name evidence="2" type="ORF">ONB1V03_LOCUS23681</name>
    <name evidence="3" type="ORF">ONB1V03_LOCUS23682</name>
</gene>
<feature type="compositionally biased region" description="Basic and acidic residues" evidence="1">
    <location>
        <begin position="61"/>
        <end position="72"/>
    </location>
</feature>
<dbReference type="EMBL" id="CAJPVJ010062088">
    <property type="protein sequence ID" value="CAG2184262.1"/>
    <property type="molecule type" value="Genomic_DNA"/>
</dbReference>
<protein>
    <submittedName>
        <fullName evidence="3">Uncharacterized protein</fullName>
    </submittedName>
</protein>
<evidence type="ECO:0000313" key="2">
    <source>
        <dbReference type="EMBL" id="CAD7668812.1"/>
    </source>
</evidence>
<proteinExistence type="predicted"/>